<gene>
    <name evidence="2" type="ORF">EGW08_012878</name>
</gene>
<feature type="compositionally biased region" description="Low complexity" evidence="1">
    <location>
        <begin position="254"/>
        <end position="263"/>
    </location>
</feature>
<name>A0A433TCM9_ELYCH</name>
<evidence type="ECO:0000313" key="3">
    <source>
        <dbReference type="Proteomes" id="UP000271974"/>
    </source>
</evidence>
<feature type="region of interest" description="Disordered" evidence="1">
    <location>
        <begin position="183"/>
        <end position="333"/>
    </location>
</feature>
<evidence type="ECO:0000313" key="2">
    <source>
        <dbReference type="EMBL" id="RUS79357.1"/>
    </source>
</evidence>
<feature type="compositionally biased region" description="Basic and acidic residues" evidence="1">
    <location>
        <begin position="55"/>
        <end position="79"/>
    </location>
</feature>
<evidence type="ECO:0000256" key="1">
    <source>
        <dbReference type="SAM" id="MobiDB-lite"/>
    </source>
</evidence>
<feature type="region of interest" description="Disordered" evidence="1">
    <location>
        <begin position="359"/>
        <end position="394"/>
    </location>
</feature>
<proteinExistence type="predicted"/>
<accession>A0A433TCM9</accession>
<dbReference type="Proteomes" id="UP000271974">
    <property type="component" value="Unassembled WGS sequence"/>
</dbReference>
<reference evidence="2 3" key="1">
    <citation type="submission" date="2019-01" db="EMBL/GenBank/DDBJ databases">
        <title>A draft genome assembly of the solar-powered sea slug Elysia chlorotica.</title>
        <authorList>
            <person name="Cai H."/>
            <person name="Li Q."/>
            <person name="Fang X."/>
            <person name="Li J."/>
            <person name="Curtis N.E."/>
            <person name="Altenburger A."/>
            <person name="Shibata T."/>
            <person name="Feng M."/>
            <person name="Maeda T."/>
            <person name="Schwartz J.A."/>
            <person name="Shigenobu S."/>
            <person name="Lundholm N."/>
            <person name="Nishiyama T."/>
            <person name="Yang H."/>
            <person name="Hasebe M."/>
            <person name="Li S."/>
            <person name="Pierce S.K."/>
            <person name="Wang J."/>
        </authorList>
    </citation>
    <scope>NUCLEOTIDE SEQUENCE [LARGE SCALE GENOMIC DNA]</scope>
    <source>
        <strain evidence="2">EC2010</strain>
        <tissue evidence="2">Whole organism of an adult</tissue>
    </source>
</reference>
<comment type="caution">
    <text evidence="2">The sequence shown here is derived from an EMBL/GenBank/DDBJ whole genome shotgun (WGS) entry which is preliminary data.</text>
</comment>
<keyword evidence="3" id="KW-1185">Reference proteome</keyword>
<feature type="region of interest" description="Disordered" evidence="1">
    <location>
        <begin position="55"/>
        <end position="94"/>
    </location>
</feature>
<dbReference type="EMBL" id="RQTK01000456">
    <property type="protein sequence ID" value="RUS79357.1"/>
    <property type="molecule type" value="Genomic_DNA"/>
</dbReference>
<feature type="compositionally biased region" description="Polar residues" evidence="1">
    <location>
        <begin position="80"/>
        <end position="94"/>
    </location>
</feature>
<dbReference type="AlphaFoldDB" id="A0A433TCM9"/>
<protein>
    <submittedName>
        <fullName evidence="2">Uncharacterized protein</fullName>
    </submittedName>
</protein>
<sequence>MYHLGRYKAAGRRSGYAKNSTITTLSTVCGTLGGYAGVATKTKCIKDKSAVRKQHKSVESSKFDAKSQKNKPNCERDNLSRSTNRASGVSSKKTGLSQVFKHSNELCVSKNPINTNINVSKTSIVQDVVGASTAATTIRTQCCAFKPSPNVKPNSFFDRASRKSAIFTQALESGSTETLTLAEAGKETRPLQADEESPDFLNNRSDSFGDITSTPSTTSTLNTAQPPRDSTDCSNVLGITNTNSSSNVNKNARSSGCKGSSGSKTRDSANRAKGERCPSSKKANKTTKTRSASATARTISSATTSTPTKGPPSAETASARATAESSSSNVPANSSTIAATVSSDNDSPAISTGAGISTANAVSSSSSSSSSSIVSSGTPVSTGSSSSTSSGSSLSTMSAMDLLMQLDLPTVSDSSDTEDFLQELAAINDSGSSVGYCVDRRAGRPRFEPQLIAPSQYTYDSLRN</sequence>
<feature type="compositionally biased region" description="Low complexity" evidence="1">
    <location>
        <begin position="289"/>
        <end position="333"/>
    </location>
</feature>
<organism evidence="2 3">
    <name type="scientific">Elysia chlorotica</name>
    <name type="common">Eastern emerald elysia</name>
    <name type="synonym">Sea slug</name>
    <dbReference type="NCBI Taxonomy" id="188477"/>
    <lineage>
        <taxon>Eukaryota</taxon>
        <taxon>Metazoa</taxon>
        <taxon>Spiralia</taxon>
        <taxon>Lophotrochozoa</taxon>
        <taxon>Mollusca</taxon>
        <taxon>Gastropoda</taxon>
        <taxon>Heterobranchia</taxon>
        <taxon>Euthyneura</taxon>
        <taxon>Panpulmonata</taxon>
        <taxon>Sacoglossa</taxon>
        <taxon>Placobranchoidea</taxon>
        <taxon>Plakobranchidae</taxon>
        <taxon>Elysia</taxon>
    </lineage>
</organism>
<feature type="compositionally biased region" description="Basic and acidic residues" evidence="1">
    <location>
        <begin position="264"/>
        <end position="278"/>
    </location>
</feature>